<sequence length="168" mass="18418">MCIKGEDENSEVLCFEIDLPINQALQANSKPTCRISLKSDSATRQSFAQFAITTNSSSTSTWTKLKSSNPRREGGPASLQISKKCFGKSDEVIALLRALPYIRQLDCDKPAHGFAHSRWADWQHEAATSTQASTPNIAIPDTATDDEMTIAETLKVMSEGVVWEDIPA</sequence>
<protein>
    <submittedName>
        <fullName evidence="1">Uncharacterized protein</fullName>
    </submittedName>
</protein>
<proteinExistence type="predicted"/>
<organism evidence="1 2">
    <name type="scientific">Oculimacula yallundae</name>
    <dbReference type="NCBI Taxonomy" id="86028"/>
    <lineage>
        <taxon>Eukaryota</taxon>
        <taxon>Fungi</taxon>
        <taxon>Dikarya</taxon>
        <taxon>Ascomycota</taxon>
        <taxon>Pezizomycotina</taxon>
        <taxon>Leotiomycetes</taxon>
        <taxon>Helotiales</taxon>
        <taxon>Ploettnerulaceae</taxon>
        <taxon>Oculimacula</taxon>
    </lineage>
</organism>
<name>A0ABR4C8X7_9HELO</name>
<evidence type="ECO:0000313" key="1">
    <source>
        <dbReference type="EMBL" id="KAL2066117.1"/>
    </source>
</evidence>
<keyword evidence="2" id="KW-1185">Reference proteome</keyword>
<evidence type="ECO:0000313" key="2">
    <source>
        <dbReference type="Proteomes" id="UP001595075"/>
    </source>
</evidence>
<accession>A0ABR4C8X7</accession>
<dbReference type="Proteomes" id="UP001595075">
    <property type="component" value="Unassembled WGS sequence"/>
</dbReference>
<reference evidence="1 2" key="1">
    <citation type="journal article" date="2024" name="Commun. Biol.">
        <title>Comparative genomic analysis of thermophilic fungi reveals convergent evolutionary adaptations and gene losses.</title>
        <authorList>
            <person name="Steindorff A.S."/>
            <person name="Aguilar-Pontes M.V."/>
            <person name="Robinson A.J."/>
            <person name="Andreopoulos B."/>
            <person name="LaButti K."/>
            <person name="Kuo A."/>
            <person name="Mondo S."/>
            <person name="Riley R."/>
            <person name="Otillar R."/>
            <person name="Haridas S."/>
            <person name="Lipzen A."/>
            <person name="Grimwood J."/>
            <person name="Schmutz J."/>
            <person name="Clum A."/>
            <person name="Reid I.D."/>
            <person name="Moisan M.C."/>
            <person name="Butler G."/>
            <person name="Nguyen T.T.M."/>
            <person name="Dewar K."/>
            <person name="Conant G."/>
            <person name="Drula E."/>
            <person name="Henrissat B."/>
            <person name="Hansel C."/>
            <person name="Singer S."/>
            <person name="Hutchinson M.I."/>
            <person name="de Vries R.P."/>
            <person name="Natvig D.O."/>
            <person name="Powell A.J."/>
            <person name="Tsang A."/>
            <person name="Grigoriev I.V."/>
        </authorList>
    </citation>
    <scope>NUCLEOTIDE SEQUENCE [LARGE SCALE GENOMIC DNA]</scope>
    <source>
        <strain evidence="1 2">CBS 494.80</strain>
    </source>
</reference>
<comment type="caution">
    <text evidence="1">The sequence shown here is derived from an EMBL/GenBank/DDBJ whole genome shotgun (WGS) entry which is preliminary data.</text>
</comment>
<dbReference type="EMBL" id="JAZHXI010000011">
    <property type="protein sequence ID" value="KAL2066117.1"/>
    <property type="molecule type" value="Genomic_DNA"/>
</dbReference>
<gene>
    <name evidence="1" type="ORF">VTL71DRAFT_2188</name>
</gene>